<dbReference type="Proteomes" id="UP000236497">
    <property type="component" value="Unassembled WGS sequence"/>
</dbReference>
<evidence type="ECO:0000256" key="2">
    <source>
        <dbReference type="ARBA" id="ARBA00022448"/>
    </source>
</evidence>
<gene>
    <name evidence="6" type="ORF">HHT355_0124</name>
</gene>
<evidence type="ECO:0000313" key="6">
    <source>
        <dbReference type="EMBL" id="CRZ33338.1"/>
    </source>
</evidence>
<keyword evidence="3" id="KW-0547">Nucleotide-binding</keyword>
<evidence type="ECO:0000256" key="4">
    <source>
        <dbReference type="ARBA" id="ARBA00022840"/>
    </source>
</evidence>
<evidence type="ECO:0000256" key="3">
    <source>
        <dbReference type="ARBA" id="ARBA00022741"/>
    </source>
</evidence>
<name>A0A0H5SSR0_HERHM</name>
<keyword evidence="4" id="KW-0067">ATP-binding</keyword>
<evidence type="ECO:0000259" key="5">
    <source>
        <dbReference type="PROSITE" id="PS50893"/>
    </source>
</evidence>
<reference evidence="6 7" key="1">
    <citation type="submission" date="2015-06" db="EMBL/GenBank/DDBJ databases">
        <authorList>
            <person name="Wibberg Daniel"/>
        </authorList>
    </citation>
    <scope>NUCLEOTIDE SEQUENCE [LARGE SCALE GENOMIC DNA]</scope>
    <source>
        <strain evidence="6 7">T3/55T</strain>
    </source>
</reference>
<dbReference type="InterPro" id="IPR003439">
    <property type="entry name" value="ABC_transporter-like_ATP-bd"/>
</dbReference>
<dbReference type="SMART" id="SM00382">
    <property type="entry name" value="AAA"/>
    <property type="match status" value="1"/>
</dbReference>
<dbReference type="OrthoDB" id="9775135at2"/>
<dbReference type="InterPro" id="IPR003593">
    <property type="entry name" value="AAA+_ATPase"/>
</dbReference>
<organism evidence="6 7">
    <name type="scientific">Herbinix hemicellulosilytica</name>
    <dbReference type="NCBI Taxonomy" id="1564487"/>
    <lineage>
        <taxon>Bacteria</taxon>
        <taxon>Bacillati</taxon>
        <taxon>Bacillota</taxon>
        <taxon>Clostridia</taxon>
        <taxon>Lachnospirales</taxon>
        <taxon>Lachnospiraceae</taxon>
        <taxon>Herbinix</taxon>
    </lineage>
</organism>
<dbReference type="InterPro" id="IPR017871">
    <property type="entry name" value="ABC_transporter-like_CS"/>
</dbReference>
<dbReference type="PROSITE" id="PS50893">
    <property type="entry name" value="ABC_TRANSPORTER_2"/>
    <property type="match status" value="1"/>
</dbReference>
<evidence type="ECO:0000256" key="1">
    <source>
        <dbReference type="ARBA" id="ARBA00005417"/>
    </source>
</evidence>
<dbReference type="AlphaFoldDB" id="A0A0H5SSR0"/>
<dbReference type="InterPro" id="IPR027417">
    <property type="entry name" value="P-loop_NTPase"/>
</dbReference>
<dbReference type="Gene3D" id="3.40.50.300">
    <property type="entry name" value="P-loop containing nucleotide triphosphate hydrolases"/>
    <property type="match status" value="1"/>
</dbReference>
<accession>A0A0H5SSR0</accession>
<dbReference type="RefSeq" id="WP_103201527.1">
    <property type="nucleotide sequence ID" value="NZ_CVTD020000006.1"/>
</dbReference>
<keyword evidence="7" id="KW-1185">Reference proteome</keyword>
<dbReference type="GO" id="GO:0016887">
    <property type="term" value="F:ATP hydrolysis activity"/>
    <property type="evidence" value="ECO:0007669"/>
    <property type="project" value="InterPro"/>
</dbReference>
<dbReference type="Pfam" id="PF00005">
    <property type="entry name" value="ABC_tran"/>
    <property type="match status" value="1"/>
</dbReference>
<keyword evidence="2" id="KW-0813">Transport</keyword>
<comment type="similarity">
    <text evidence="1">Belongs to the ABC transporter superfamily.</text>
</comment>
<dbReference type="GO" id="GO:0005524">
    <property type="term" value="F:ATP binding"/>
    <property type="evidence" value="ECO:0007669"/>
    <property type="project" value="UniProtKB-KW"/>
</dbReference>
<dbReference type="PROSITE" id="PS00211">
    <property type="entry name" value="ABC_TRANSPORTER_1"/>
    <property type="match status" value="1"/>
</dbReference>
<dbReference type="PANTHER" id="PTHR43335:SF2">
    <property type="entry name" value="ABC TRANSPORTER, ATP-BINDING PROTEIN"/>
    <property type="match status" value="1"/>
</dbReference>
<proteinExistence type="inferred from homology"/>
<evidence type="ECO:0000313" key="7">
    <source>
        <dbReference type="Proteomes" id="UP000236497"/>
    </source>
</evidence>
<dbReference type="EMBL" id="CVTD020000006">
    <property type="protein sequence ID" value="CRZ33338.1"/>
    <property type="molecule type" value="Genomic_DNA"/>
</dbReference>
<sequence length="296" mass="33684">MMISFVDLTKKYKDTIALSNFRAELTEGVYGLLGPNGAGKSTLMNIISGNIKATSGSCLWNGKDITVLGKEFFNLLGYMPQQQNLYHNFTAKQFLWYMAAMKGLKRKQAAEKIDFLLELLHLKEYSHKKLGEFSGGMKQRILIAQSLLNDPQILILDEPTVGLDPMERASIRNFISEISQNKIIIFATHVVSDIENIAKEIIFLKKGKLILKDSPINIIKSMYSKAWRTCVPAKELERIRKNYVVTNVVAKMDGTLCVDIMSDYCPQDYEWTAAEPTLESVYLYLFDEVRNEDISR</sequence>
<feature type="domain" description="ABC transporter" evidence="5">
    <location>
        <begin position="3"/>
        <end position="231"/>
    </location>
</feature>
<protein>
    <recommendedName>
        <fullName evidence="5">ABC transporter domain-containing protein</fullName>
    </recommendedName>
</protein>
<dbReference type="SUPFAM" id="SSF52540">
    <property type="entry name" value="P-loop containing nucleoside triphosphate hydrolases"/>
    <property type="match status" value="1"/>
</dbReference>
<dbReference type="PANTHER" id="PTHR43335">
    <property type="entry name" value="ABC TRANSPORTER, ATP-BINDING PROTEIN"/>
    <property type="match status" value="1"/>
</dbReference>